<keyword evidence="1" id="KW-0472">Membrane</keyword>
<dbReference type="EMBL" id="UZWD01000036">
    <property type="protein sequence ID" value="VDS05831.1"/>
    <property type="molecule type" value="Genomic_DNA"/>
</dbReference>
<dbReference type="AlphaFoldDB" id="A0A3S5D3K4"/>
<evidence type="ECO:0000313" key="2">
    <source>
        <dbReference type="EMBL" id="VDS05831.1"/>
    </source>
</evidence>
<gene>
    <name evidence="2" type="ORF">DEVEQU_02976</name>
</gene>
<feature type="transmembrane region" description="Helical" evidence="1">
    <location>
        <begin position="82"/>
        <end position="103"/>
    </location>
</feature>
<dbReference type="RefSeq" id="WP_126151360.1">
    <property type="nucleotide sequence ID" value="NZ_JBHTMH010000001.1"/>
</dbReference>
<name>A0A3S5D3K4_9HYPH</name>
<reference evidence="2 3" key="1">
    <citation type="submission" date="2018-12" db="EMBL/GenBank/DDBJ databases">
        <authorList>
            <person name="Criscuolo A."/>
        </authorList>
    </citation>
    <scope>NUCLEOTIDE SEQUENCE [LARGE SCALE GENOMIC DNA]</scope>
    <source>
        <strain evidence="2">ACIP1116281</strain>
    </source>
</reference>
<keyword evidence="1" id="KW-1133">Transmembrane helix</keyword>
<feature type="transmembrane region" description="Helical" evidence="1">
    <location>
        <begin position="115"/>
        <end position="139"/>
    </location>
</feature>
<keyword evidence="3" id="KW-1185">Reference proteome</keyword>
<evidence type="ECO:0000256" key="1">
    <source>
        <dbReference type="SAM" id="Phobius"/>
    </source>
</evidence>
<organism evidence="2 3">
    <name type="scientific">Devosia equisanguinis</name>
    <dbReference type="NCBI Taxonomy" id="2490941"/>
    <lineage>
        <taxon>Bacteria</taxon>
        <taxon>Pseudomonadati</taxon>
        <taxon>Pseudomonadota</taxon>
        <taxon>Alphaproteobacteria</taxon>
        <taxon>Hyphomicrobiales</taxon>
        <taxon>Devosiaceae</taxon>
        <taxon>Devosia</taxon>
    </lineage>
</organism>
<keyword evidence="1" id="KW-0812">Transmembrane</keyword>
<dbReference type="OrthoDB" id="7950681at2"/>
<accession>A0A3S5D3K4</accession>
<protein>
    <submittedName>
        <fullName evidence="2">Uncharacterized protein</fullName>
    </submittedName>
</protein>
<proteinExistence type="predicted"/>
<feature type="transmembrane region" description="Helical" evidence="1">
    <location>
        <begin position="50"/>
        <end position="70"/>
    </location>
</feature>
<sequence length="140" mass="14979">MEFANILLWLHIVGFVAGGATAVTMPLLERQLAQAAVDRRGELFALGNKMIQLGKVAMGLLLISGPLMWWLKWGLVVPNHWFFAKMGLIVVMLVCIVMSGLAFKKMQAGDMSVAGRSAVLGLITLVAGAGVLLTAVLAFN</sequence>
<dbReference type="Proteomes" id="UP000268844">
    <property type="component" value="Unassembled WGS sequence"/>
</dbReference>
<evidence type="ECO:0000313" key="3">
    <source>
        <dbReference type="Proteomes" id="UP000268844"/>
    </source>
</evidence>
<feature type="transmembrane region" description="Helical" evidence="1">
    <location>
        <begin position="6"/>
        <end position="29"/>
    </location>
</feature>